<dbReference type="EMBL" id="CADCWG010000031">
    <property type="protein sequence ID" value="CAA9538203.1"/>
    <property type="molecule type" value="Genomic_DNA"/>
</dbReference>
<gene>
    <name evidence="1" type="ORF">AVDCRST_MAG49-543</name>
</gene>
<reference evidence="1" key="1">
    <citation type="submission" date="2020-02" db="EMBL/GenBank/DDBJ databases">
        <authorList>
            <person name="Meier V. D."/>
        </authorList>
    </citation>
    <scope>NUCLEOTIDE SEQUENCE</scope>
    <source>
        <strain evidence="1">AVDCRST_MAG49</strain>
    </source>
</reference>
<sequence>MRRWGSGARSPHPTDLIAEARATGLTVEVDGDRLVIRGPKEHGELARAILAAKARVLAVLAEEAEAAVAWRVAVMAPQIPTTGTIPFLVARSCQTGPADCLSCGDPMEAGQRYVCRPCAEAAQGVVAADEAARATRRTKGDQL</sequence>
<accession>A0A6J4U4J5</accession>
<proteinExistence type="predicted"/>
<protein>
    <recommendedName>
        <fullName evidence="2">TubC N-terminal docking domain-containing protein</fullName>
    </recommendedName>
</protein>
<evidence type="ECO:0008006" key="2">
    <source>
        <dbReference type="Google" id="ProtNLM"/>
    </source>
</evidence>
<name>A0A6J4U4J5_9BACT</name>
<dbReference type="AlphaFoldDB" id="A0A6J4U4J5"/>
<organism evidence="1">
    <name type="scientific">uncultured Thermomicrobiales bacterium</name>
    <dbReference type="NCBI Taxonomy" id="1645740"/>
    <lineage>
        <taxon>Bacteria</taxon>
        <taxon>Pseudomonadati</taxon>
        <taxon>Thermomicrobiota</taxon>
        <taxon>Thermomicrobia</taxon>
        <taxon>Thermomicrobiales</taxon>
        <taxon>environmental samples</taxon>
    </lineage>
</organism>
<evidence type="ECO:0000313" key="1">
    <source>
        <dbReference type="EMBL" id="CAA9538203.1"/>
    </source>
</evidence>